<feature type="transmembrane region" description="Helical" evidence="3">
    <location>
        <begin position="594"/>
        <end position="615"/>
    </location>
</feature>
<evidence type="ECO:0000256" key="3">
    <source>
        <dbReference type="SAM" id="Phobius"/>
    </source>
</evidence>
<evidence type="ECO:0000313" key="5">
    <source>
        <dbReference type="Proteomes" id="UP000800036"/>
    </source>
</evidence>
<feature type="coiled-coil region" evidence="1">
    <location>
        <begin position="472"/>
        <end position="546"/>
    </location>
</feature>
<feature type="region of interest" description="Disordered" evidence="2">
    <location>
        <begin position="299"/>
        <end position="321"/>
    </location>
</feature>
<evidence type="ECO:0000256" key="2">
    <source>
        <dbReference type="SAM" id="MobiDB-lite"/>
    </source>
</evidence>
<keyword evidence="3" id="KW-1133">Transmembrane helix</keyword>
<keyword evidence="3" id="KW-0472">Membrane</keyword>
<name>A0A6A5V667_9PLEO</name>
<protein>
    <recommendedName>
        <fullName evidence="6">Cora-domain-containing protein</fullName>
    </recommendedName>
</protein>
<dbReference type="AlphaFoldDB" id="A0A6A5V667"/>
<gene>
    <name evidence="4" type="ORF">BU23DRAFT_184433</name>
</gene>
<evidence type="ECO:0008006" key="6">
    <source>
        <dbReference type="Google" id="ProtNLM"/>
    </source>
</evidence>
<proteinExistence type="predicted"/>
<sequence length="666" mass="75854">MQEVCPEEPCDSPSFHVTSTSATPVDAVHFGVPDTLDESLSSDVYHNKISTWDARLFKHREFHDKEFFAVKKSLKIDRDDLDYFLEPNPSSIPSWKVECIKRFCSRESVRSLGPTDDPTARAWVDARAFRRRSVDGNIGMFRSSELQEVLTETRFGESAYTDTYRQLIHVTHLNERYIRALAKTVWYHQAGALRDAIFKHVDREASLRVYIPYSGFKVFQFECHLPYPALRKRGSSTARNALPDIRSRKSWSDLSFLHLSTDSPDEDGDYIICELHSSFFLSGWDESKWAAYGFTNADLDDEEDGEEDEATLDDEEGKEGDYDVYETDGTLEDHLASDGKEGVVPQEHPVWDPRLYFLQVTDLRLRTVRKEWTYLVLKVSKSVKDQNDDLTYPFSGKPFSGTAKAEMSLARLTKTMNFLNELRQDFLVTIGTCERFVAPNGDHTYFHDREEQVSSSSLRSISGSIEYSVKCLRDLERRLASLEESCQSSKKIIELCMGIQHHKESVLLNQEQNALSRQQIALSRVANELSKEANALTRESNSIAAENRRVAAANNLNAALMVNMNQFITPVVVVVGYFSIEEEIFGFRKTSSSFLISVAVLFVVLYIINLSIFLLRHQLKPKGIFASILTGQLDQLILDRREHGTSTLSLEDGSKVRSDEERRAGV</sequence>
<keyword evidence="3" id="KW-0812">Transmembrane</keyword>
<evidence type="ECO:0000256" key="1">
    <source>
        <dbReference type="SAM" id="Coils"/>
    </source>
</evidence>
<reference evidence="4" key="1">
    <citation type="journal article" date="2020" name="Stud. Mycol.">
        <title>101 Dothideomycetes genomes: a test case for predicting lifestyles and emergence of pathogens.</title>
        <authorList>
            <person name="Haridas S."/>
            <person name="Albert R."/>
            <person name="Binder M."/>
            <person name="Bloem J."/>
            <person name="Labutti K."/>
            <person name="Salamov A."/>
            <person name="Andreopoulos B."/>
            <person name="Baker S."/>
            <person name="Barry K."/>
            <person name="Bills G."/>
            <person name="Bluhm B."/>
            <person name="Cannon C."/>
            <person name="Castanera R."/>
            <person name="Culley D."/>
            <person name="Daum C."/>
            <person name="Ezra D."/>
            <person name="Gonzalez J."/>
            <person name="Henrissat B."/>
            <person name="Kuo A."/>
            <person name="Liang C."/>
            <person name="Lipzen A."/>
            <person name="Lutzoni F."/>
            <person name="Magnuson J."/>
            <person name="Mondo S."/>
            <person name="Nolan M."/>
            <person name="Ohm R."/>
            <person name="Pangilinan J."/>
            <person name="Park H.-J."/>
            <person name="Ramirez L."/>
            <person name="Alfaro M."/>
            <person name="Sun H."/>
            <person name="Tritt A."/>
            <person name="Yoshinaga Y."/>
            <person name="Zwiers L.-H."/>
            <person name="Turgeon B."/>
            <person name="Goodwin S."/>
            <person name="Spatafora J."/>
            <person name="Crous P."/>
            <person name="Grigoriev I."/>
        </authorList>
    </citation>
    <scope>NUCLEOTIDE SEQUENCE</scope>
    <source>
        <strain evidence="4">CBS 107.79</strain>
    </source>
</reference>
<dbReference type="Proteomes" id="UP000800036">
    <property type="component" value="Unassembled WGS sequence"/>
</dbReference>
<dbReference type="OrthoDB" id="5428055at2759"/>
<organism evidence="4 5">
    <name type="scientific">Bimuria novae-zelandiae CBS 107.79</name>
    <dbReference type="NCBI Taxonomy" id="1447943"/>
    <lineage>
        <taxon>Eukaryota</taxon>
        <taxon>Fungi</taxon>
        <taxon>Dikarya</taxon>
        <taxon>Ascomycota</taxon>
        <taxon>Pezizomycotina</taxon>
        <taxon>Dothideomycetes</taxon>
        <taxon>Pleosporomycetidae</taxon>
        <taxon>Pleosporales</taxon>
        <taxon>Massarineae</taxon>
        <taxon>Didymosphaeriaceae</taxon>
        <taxon>Bimuria</taxon>
    </lineage>
</organism>
<accession>A0A6A5V667</accession>
<keyword evidence="5" id="KW-1185">Reference proteome</keyword>
<dbReference type="EMBL" id="ML976693">
    <property type="protein sequence ID" value="KAF1971522.1"/>
    <property type="molecule type" value="Genomic_DNA"/>
</dbReference>
<evidence type="ECO:0000313" key="4">
    <source>
        <dbReference type="EMBL" id="KAF1971522.1"/>
    </source>
</evidence>
<keyword evidence="1" id="KW-0175">Coiled coil</keyword>